<feature type="non-terminal residue" evidence="1">
    <location>
        <position position="1"/>
    </location>
</feature>
<organism evidence="1 2">
    <name type="scientific">Diploptera punctata</name>
    <name type="common">Pacific beetle cockroach</name>
    <dbReference type="NCBI Taxonomy" id="6984"/>
    <lineage>
        <taxon>Eukaryota</taxon>
        <taxon>Metazoa</taxon>
        <taxon>Ecdysozoa</taxon>
        <taxon>Arthropoda</taxon>
        <taxon>Hexapoda</taxon>
        <taxon>Insecta</taxon>
        <taxon>Pterygota</taxon>
        <taxon>Neoptera</taxon>
        <taxon>Polyneoptera</taxon>
        <taxon>Dictyoptera</taxon>
        <taxon>Blattodea</taxon>
        <taxon>Blaberoidea</taxon>
        <taxon>Blaberidae</taxon>
        <taxon>Diplopterinae</taxon>
        <taxon>Diploptera</taxon>
    </lineage>
</organism>
<keyword evidence="2" id="KW-1185">Reference proteome</keyword>
<comment type="caution">
    <text evidence="1">The sequence shown here is derived from an EMBL/GenBank/DDBJ whole genome shotgun (WGS) entry which is preliminary data.</text>
</comment>
<sequence>ICFSDKMKVGRAFSFNKTPSKLKRAVSTMMSHLVVQQILHQHHKLAQMRLASCNNLN</sequence>
<reference evidence="1" key="1">
    <citation type="journal article" date="2023" name="IScience">
        <title>Live-bearing cockroach genome reveals convergent evolutionary mechanisms linked to viviparity in insects and beyond.</title>
        <authorList>
            <person name="Fouks B."/>
            <person name="Harrison M.C."/>
            <person name="Mikhailova A.A."/>
            <person name="Marchal E."/>
            <person name="English S."/>
            <person name="Carruthers M."/>
            <person name="Jennings E.C."/>
            <person name="Chiamaka E.L."/>
            <person name="Frigard R.A."/>
            <person name="Pippel M."/>
            <person name="Attardo G.M."/>
            <person name="Benoit J.B."/>
            <person name="Bornberg-Bauer E."/>
            <person name="Tobe S.S."/>
        </authorList>
    </citation>
    <scope>NUCLEOTIDE SEQUENCE</scope>
    <source>
        <strain evidence="1">Stay&amp;Tobe</strain>
    </source>
</reference>
<dbReference type="AlphaFoldDB" id="A0AAD7ZZU2"/>
<evidence type="ECO:0000313" key="1">
    <source>
        <dbReference type="EMBL" id="KAJ9589807.1"/>
    </source>
</evidence>
<protein>
    <submittedName>
        <fullName evidence="1">Uncharacterized protein</fullName>
    </submittedName>
</protein>
<accession>A0AAD7ZZU2</accession>
<dbReference type="Proteomes" id="UP001233999">
    <property type="component" value="Unassembled WGS sequence"/>
</dbReference>
<evidence type="ECO:0000313" key="2">
    <source>
        <dbReference type="Proteomes" id="UP001233999"/>
    </source>
</evidence>
<proteinExistence type="predicted"/>
<name>A0AAD7ZZU2_DIPPU</name>
<dbReference type="EMBL" id="JASPKZ010004750">
    <property type="protein sequence ID" value="KAJ9589807.1"/>
    <property type="molecule type" value="Genomic_DNA"/>
</dbReference>
<feature type="non-terminal residue" evidence="1">
    <location>
        <position position="57"/>
    </location>
</feature>
<reference evidence="1" key="2">
    <citation type="submission" date="2023-05" db="EMBL/GenBank/DDBJ databases">
        <authorList>
            <person name="Fouks B."/>
        </authorList>
    </citation>
    <scope>NUCLEOTIDE SEQUENCE</scope>
    <source>
        <strain evidence="1">Stay&amp;Tobe</strain>
        <tissue evidence="1">Testes</tissue>
    </source>
</reference>
<gene>
    <name evidence="1" type="ORF">L9F63_027934</name>
</gene>